<dbReference type="Proteomes" id="UP000647860">
    <property type="component" value="Unassembled WGS sequence"/>
</dbReference>
<proteinExistence type="predicted"/>
<sequence>MTTMLITYRVRPERLDEHLSLLDEVYRELAHTRPPGLRYQSLRLDDGHCFIDVVIGPHLPAPLPSLPAFVRYRAGFDERCQDFEMSEVSVVGSYGMGE</sequence>
<keyword evidence="2" id="KW-1185">Reference proteome</keyword>
<evidence type="ECO:0000313" key="2">
    <source>
        <dbReference type="Proteomes" id="UP000647860"/>
    </source>
</evidence>
<protein>
    <recommendedName>
        <fullName evidence="3">Quinol monooxygenase YgiN</fullName>
    </recommendedName>
</protein>
<dbReference type="RefSeq" id="WP_204291490.1">
    <property type="nucleotide sequence ID" value="NZ_BAAAGZ010000010.1"/>
</dbReference>
<evidence type="ECO:0008006" key="3">
    <source>
        <dbReference type="Google" id="ProtNLM"/>
    </source>
</evidence>
<name>A0ABQ4IEV5_9ACTN</name>
<evidence type="ECO:0000313" key="1">
    <source>
        <dbReference type="EMBL" id="GIJ16444.1"/>
    </source>
</evidence>
<comment type="caution">
    <text evidence="1">The sequence shown here is derived from an EMBL/GenBank/DDBJ whole genome shotgun (WGS) entry which is preliminary data.</text>
</comment>
<dbReference type="EMBL" id="BOPA01000020">
    <property type="protein sequence ID" value="GIJ16444.1"/>
    <property type="molecule type" value="Genomic_DNA"/>
</dbReference>
<organism evidence="1 2">
    <name type="scientific">Micromonospora gifhornensis</name>
    <dbReference type="NCBI Taxonomy" id="84594"/>
    <lineage>
        <taxon>Bacteria</taxon>
        <taxon>Bacillati</taxon>
        <taxon>Actinomycetota</taxon>
        <taxon>Actinomycetes</taxon>
        <taxon>Micromonosporales</taxon>
        <taxon>Micromonosporaceae</taxon>
        <taxon>Micromonospora</taxon>
    </lineage>
</organism>
<reference evidence="1 2" key="1">
    <citation type="submission" date="2021-01" db="EMBL/GenBank/DDBJ databases">
        <title>Whole genome shotgun sequence of Verrucosispora gifhornensis NBRC 16317.</title>
        <authorList>
            <person name="Komaki H."/>
            <person name="Tamura T."/>
        </authorList>
    </citation>
    <scope>NUCLEOTIDE SEQUENCE [LARGE SCALE GENOMIC DNA]</scope>
    <source>
        <strain evidence="1 2">NBRC 16317</strain>
    </source>
</reference>
<gene>
    <name evidence="1" type="ORF">Vgi01_31280</name>
</gene>
<accession>A0ABQ4IEV5</accession>